<dbReference type="InterPro" id="IPR036390">
    <property type="entry name" value="WH_DNA-bd_sf"/>
</dbReference>
<feature type="domain" description="Mop" evidence="3">
    <location>
        <begin position="191"/>
        <end position="257"/>
    </location>
</feature>
<dbReference type="InterPro" id="IPR036388">
    <property type="entry name" value="WH-like_DNA-bd_sf"/>
</dbReference>
<reference evidence="4 5" key="1">
    <citation type="journal article" date="2012" name="J. Bacteriol.">
        <title>Genome sequence of the highly efficient arsenite-oxidizing bacterium Achromobacter arsenitoxydans SY8.</title>
        <authorList>
            <person name="Li X."/>
            <person name="Hu Y."/>
            <person name="Gong J."/>
            <person name="Lin Y."/>
            <person name="Johnstone L."/>
            <person name="Rensing C."/>
            <person name="Wang G."/>
        </authorList>
    </citation>
    <scope>NUCLEOTIDE SEQUENCE [LARGE SCALE GENOMIC DNA]</scope>
    <source>
        <strain evidence="4 5">SY8</strain>
    </source>
</reference>
<dbReference type="SUPFAM" id="SSF46785">
    <property type="entry name" value="Winged helix' DNA-binding domain"/>
    <property type="match status" value="1"/>
</dbReference>
<dbReference type="EMBL" id="AGUF01000087">
    <property type="protein sequence ID" value="EHK63077.1"/>
    <property type="molecule type" value="Genomic_DNA"/>
</dbReference>
<dbReference type="GO" id="GO:0015689">
    <property type="term" value="P:molybdate ion transport"/>
    <property type="evidence" value="ECO:0007669"/>
    <property type="project" value="InterPro"/>
</dbReference>
<dbReference type="PROSITE" id="PS51866">
    <property type="entry name" value="MOP"/>
    <property type="match status" value="2"/>
</dbReference>
<dbReference type="Gene3D" id="1.10.10.10">
    <property type="entry name" value="Winged helix-like DNA-binding domain superfamily/Winged helix DNA-binding domain"/>
    <property type="match status" value="1"/>
</dbReference>
<evidence type="ECO:0000259" key="3">
    <source>
        <dbReference type="PROSITE" id="PS51866"/>
    </source>
</evidence>
<keyword evidence="5" id="KW-1185">Reference proteome</keyword>
<keyword evidence="1 2" id="KW-0500">Molybdenum</keyword>
<dbReference type="InterPro" id="IPR051815">
    <property type="entry name" value="Molybdate_resp_trans_reg"/>
</dbReference>
<dbReference type="PANTHER" id="PTHR30432:SF1">
    <property type="entry name" value="DNA-BINDING TRANSCRIPTIONAL DUAL REGULATOR MODE"/>
    <property type="match status" value="1"/>
</dbReference>
<dbReference type="Proteomes" id="UP000003113">
    <property type="component" value="Unassembled WGS sequence"/>
</dbReference>
<dbReference type="SUPFAM" id="SSF50331">
    <property type="entry name" value="MOP-like"/>
    <property type="match status" value="2"/>
</dbReference>
<dbReference type="InterPro" id="IPR004606">
    <property type="entry name" value="Mop_domain"/>
</dbReference>
<dbReference type="eggNOG" id="COG2005">
    <property type="taxonomic scope" value="Bacteria"/>
</dbReference>
<dbReference type="PANTHER" id="PTHR30432">
    <property type="entry name" value="TRANSCRIPTIONAL REGULATOR MODE"/>
    <property type="match status" value="1"/>
</dbReference>
<dbReference type="STRING" id="477184.KYC_26667"/>
<protein>
    <submittedName>
        <fullName evidence="4">Molybdenum transporter ModE</fullName>
    </submittedName>
</protein>
<organism evidence="4 5">
    <name type="scientific">Achromobacter arsenitoxydans SY8</name>
    <dbReference type="NCBI Taxonomy" id="477184"/>
    <lineage>
        <taxon>Bacteria</taxon>
        <taxon>Pseudomonadati</taxon>
        <taxon>Pseudomonadota</taxon>
        <taxon>Betaproteobacteria</taxon>
        <taxon>Burkholderiales</taxon>
        <taxon>Alcaligenaceae</taxon>
        <taxon>Achromobacter</taxon>
    </lineage>
</organism>
<dbReference type="NCBIfam" id="TIGR00638">
    <property type="entry name" value="Mop"/>
    <property type="match status" value="2"/>
</dbReference>
<name>H0FEW9_9BURK</name>
<proteinExistence type="predicted"/>
<evidence type="ECO:0000256" key="1">
    <source>
        <dbReference type="ARBA" id="ARBA00022505"/>
    </source>
</evidence>
<gene>
    <name evidence="4" type="ORF">KYC_26667</name>
</gene>
<dbReference type="GO" id="GO:0003700">
    <property type="term" value="F:DNA-binding transcription factor activity"/>
    <property type="evidence" value="ECO:0007669"/>
    <property type="project" value="InterPro"/>
</dbReference>
<dbReference type="Pfam" id="PF03459">
    <property type="entry name" value="TOBE"/>
    <property type="match status" value="2"/>
</dbReference>
<feature type="domain" description="Mop" evidence="3">
    <location>
        <begin position="263"/>
        <end position="329"/>
    </location>
</feature>
<accession>H0FEW9</accession>
<dbReference type="Pfam" id="PF00126">
    <property type="entry name" value="HTH_1"/>
    <property type="match status" value="1"/>
</dbReference>
<comment type="caution">
    <text evidence="4">The sequence shown here is derived from an EMBL/GenBank/DDBJ whole genome shotgun (WGS) entry which is preliminary data.</text>
</comment>
<dbReference type="InterPro" id="IPR008995">
    <property type="entry name" value="Mo/tungstate-bd_C_term_dom"/>
</dbReference>
<dbReference type="InterPro" id="IPR000847">
    <property type="entry name" value="LysR_HTH_N"/>
</dbReference>
<dbReference type="InterPro" id="IPR005116">
    <property type="entry name" value="Transp-assoc_OB_typ1"/>
</dbReference>
<evidence type="ECO:0000313" key="5">
    <source>
        <dbReference type="Proteomes" id="UP000003113"/>
    </source>
</evidence>
<dbReference type="eggNOG" id="COG3585">
    <property type="taxonomic scope" value="Bacteria"/>
</dbReference>
<evidence type="ECO:0000313" key="4">
    <source>
        <dbReference type="EMBL" id="EHK63077.1"/>
    </source>
</evidence>
<dbReference type="Gene3D" id="2.40.50.100">
    <property type="match status" value="2"/>
</dbReference>
<evidence type="ECO:0000256" key="2">
    <source>
        <dbReference type="PROSITE-ProRule" id="PRU01213"/>
    </source>
</evidence>
<sequence>MEPAVSNFNAFMSISVSSGREHSAAKLSKFQQNLIRNRKSRLPTDRRQAAGPLHFVLPTATEDTFTAMLELDGSIWFRSGAQTWGGKNRIELLAQIDATGSITAAARAVGMSYKGAWDAIDAMNNLAGEPLVLRAVGGKGGGGTQLTDRARRLIATFRALEIEHRKFMENLSRAGLDASGDIDLMRRFMLKTSARNKFLGTVIGINQGAVNDEVLLRIAGGHTVTATITRESTKELGLQVGKEAIALVKASAVIVGAPGPGLRLSARNQLKGKITDVRPGAVNSEILIEMDGGATMAAIVTNESAADLNLGVGAEAVAIFKASSVILGVLD</sequence>
<dbReference type="AlphaFoldDB" id="H0FEW9"/>
<dbReference type="PATRIC" id="fig|477184.5.peg.5231"/>